<comment type="caution">
    <text evidence="2">The sequence shown here is derived from an EMBL/GenBank/DDBJ whole genome shotgun (WGS) entry which is preliminary data.</text>
</comment>
<reference evidence="2" key="2">
    <citation type="submission" date="2020-11" db="EMBL/GenBank/DDBJ databases">
        <authorList>
            <person name="McCartney M.A."/>
            <person name="Auch B."/>
            <person name="Kono T."/>
            <person name="Mallez S."/>
            <person name="Becker A."/>
            <person name="Gohl D.M."/>
            <person name="Silverstein K.A.T."/>
            <person name="Koren S."/>
            <person name="Bechman K.B."/>
            <person name="Herman A."/>
            <person name="Abrahante J.E."/>
            <person name="Garbe J."/>
        </authorList>
    </citation>
    <scope>NUCLEOTIDE SEQUENCE</scope>
    <source>
        <strain evidence="2">Duluth1</strain>
        <tissue evidence="2">Whole animal</tissue>
    </source>
</reference>
<name>A0A9D4MHV8_DREPO</name>
<evidence type="ECO:0000313" key="2">
    <source>
        <dbReference type="EMBL" id="KAH3876445.1"/>
    </source>
</evidence>
<dbReference type="Proteomes" id="UP000828390">
    <property type="component" value="Unassembled WGS sequence"/>
</dbReference>
<proteinExistence type="predicted"/>
<protein>
    <submittedName>
        <fullName evidence="2">Uncharacterized protein</fullName>
    </submittedName>
</protein>
<accession>A0A9D4MHV8</accession>
<evidence type="ECO:0000256" key="1">
    <source>
        <dbReference type="SAM" id="SignalP"/>
    </source>
</evidence>
<keyword evidence="1" id="KW-0732">Signal</keyword>
<organism evidence="2 3">
    <name type="scientific">Dreissena polymorpha</name>
    <name type="common">Zebra mussel</name>
    <name type="synonym">Mytilus polymorpha</name>
    <dbReference type="NCBI Taxonomy" id="45954"/>
    <lineage>
        <taxon>Eukaryota</taxon>
        <taxon>Metazoa</taxon>
        <taxon>Spiralia</taxon>
        <taxon>Lophotrochozoa</taxon>
        <taxon>Mollusca</taxon>
        <taxon>Bivalvia</taxon>
        <taxon>Autobranchia</taxon>
        <taxon>Heteroconchia</taxon>
        <taxon>Euheterodonta</taxon>
        <taxon>Imparidentia</taxon>
        <taxon>Neoheterodontei</taxon>
        <taxon>Myida</taxon>
        <taxon>Dreissenoidea</taxon>
        <taxon>Dreissenidae</taxon>
        <taxon>Dreissena</taxon>
    </lineage>
</organism>
<reference evidence="2" key="1">
    <citation type="journal article" date="2019" name="bioRxiv">
        <title>The Genome of the Zebra Mussel, Dreissena polymorpha: A Resource for Invasive Species Research.</title>
        <authorList>
            <person name="McCartney M.A."/>
            <person name="Auch B."/>
            <person name="Kono T."/>
            <person name="Mallez S."/>
            <person name="Zhang Y."/>
            <person name="Obille A."/>
            <person name="Becker A."/>
            <person name="Abrahante J.E."/>
            <person name="Garbe J."/>
            <person name="Badalamenti J.P."/>
            <person name="Herman A."/>
            <person name="Mangelson H."/>
            <person name="Liachko I."/>
            <person name="Sullivan S."/>
            <person name="Sone E.D."/>
            <person name="Koren S."/>
            <person name="Silverstein K.A.T."/>
            <person name="Beckman K.B."/>
            <person name="Gohl D.M."/>
        </authorList>
    </citation>
    <scope>NUCLEOTIDE SEQUENCE</scope>
    <source>
        <strain evidence="2">Duluth1</strain>
        <tissue evidence="2">Whole animal</tissue>
    </source>
</reference>
<sequence length="106" mass="11740">MVMSALVFFVHAVYNYFLLLNVDLHPVCFCSFIDYVGEILEFACSATIDINVISENQVEDGSATDGDRVAVVLGCIIFSKKNVTGRAENKHPGHQVMLLRSHPSIH</sequence>
<gene>
    <name evidence="2" type="ORF">DPMN_000287</name>
</gene>
<feature type="signal peptide" evidence="1">
    <location>
        <begin position="1"/>
        <end position="15"/>
    </location>
</feature>
<feature type="chain" id="PRO_5039527882" evidence="1">
    <location>
        <begin position="16"/>
        <end position="106"/>
    </location>
</feature>
<keyword evidence="3" id="KW-1185">Reference proteome</keyword>
<dbReference type="AlphaFoldDB" id="A0A9D4MHV8"/>
<dbReference type="EMBL" id="JAIWYP010000001">
    <property type="protein sequence ID" value="KAH3876445.1"/>
    <property type="molecule type" value="Genomic_DNA"/>
</dbReference>
<evidence type="ECO:0000313" key="3">
    <source>
        <dbReference type="Proteomes" id="UP000828390"/>
    </source>
</evidence>